<sequence length="267" mass="29188">MNPPDPHGFFKPLSVMETHRHVGMKPVLKKLNGQDLHSPASKSLIHAMSTDLRSVFREQNIMLGLILVISMIFAAQMMYGPDIYWSYMMVPQKMVVAWNAALIGDLDLTAFLPMLTCAFLHGGFDHLLFNMLLLWVFGALAVELVGNKWMLITFVLTAFCGSVFHVVMNPDSTIPTLGASGAVMGFEGLYLGMAVRWHLPDPEIWPIARPIPPAQLAALGIIGLIMDYMGFLGGNLGVAYSAHLGGFVGGILLGSTIVPMPRVARPR</sequence>
<feature type="domain" description="Peptidase S54 rhomboid" evidence="8">
    <location>
        <begin position="113"/>
        <end position="258"/>
    </location>
</feature>
<gene>
    <name evidence="9" type="ORF">HW115_10165</name>
</gene>
<organism evidence="9 10">
    <name type="scientific">Oceaniferula marina</name>
    <dbReference type="NCBI Taxonomy" id="2748318"/>
    <lineage>
        <taxon>Bacteria</taxon>
        <taxon>Pseudomonadati</taxon>
        <taxon>Verrucomicrobiota</taxon>
        <taxon>Verrucomicrobiia</taxon>
        <taxon>Verrucomicrobiales</taxon>
        <taxon>Verrucomicrobiaceae</taxon>
        <taxon>Oceaniferula</taxon>
    </lineage>
</organism>
<dbReference type="RefSeq" id="WP_178932530.1">
    <property type="nucleotide sequence ID" value="NZ_JACBAZ010000003.1"/>
</dbReference>
<comment type="caution">
    <text evidence="9">The sequence shown here is derived from an EMBL/GenBank/DDBJ whole genome shotgun (WGS) entry which is preliminary data.</text>
</comment>
<dbReference type="InterPro" id="IPR035952">
    <property type="entry name" value="Rhomboid-like_sf"/>
</dbReference>
<keyword evidence="3 7" id="KW-0812">Transmembrane</keyword>
<comment type="similarity">
    <text evidence="2">Belongs to the peptidase S54 family.</text>
</comment>
<comment type="subcellular location">
    <subcellularLocation>
        <location evidence="1">Membrane</location>
        <topology evidence="1">Multi-pass membrane protein</topology>
    </subcellularLocation>
</comment>
<dbReference type="SUPFAM" id="SSF144091">
    <property type="entry name" value="Rhomboid-like"/>
    <property type="match status" value="1"/>
</dbReference>
<feature type="transmembrane region" description="Helical" evidence="7">
    <location>
        <begin position="61"/>
        <end position="79"/>
    </location>
</feature>
<feature type="transmembrane region" description="Helical" evidence="7">
    <location>
        <begin position="100"/>
        <end position="121"/>
    </location>
</feature>
<dbReference type="Gene3D" id="1.20.1540.10">
    <property type="entry name" value="Rhomboid-like"/>
    <property type="match status" value="1"/>
</dbReference>
<dbReference type="Proteomes" id="UP000557872">
    <property type="component" value="Unassembled WGS sequence"/>
</dbReference>
<dbReference type="GO" id="GO:0016020">
    <property type="term" value="C:membrane"/>
    <property type="evidence" value="ECO:0007669"/>
    <property type="project" value="UniProtKB-SubCell"/>
</dbReference>
<dbReference type="GO" id="GO:0006508">
    <property type="term" value="P:proteolysis"/>
    <property type="evidence" value="ECO:0007669"/>
    <property type="project" value="UniProtKB-KW"/>
</dbReference>
<evidence type="ECO:0000256" key="2">
    <source>
        <dbReference type="ARBA" id="ARBA00009045"/>
    </source>
</evidence>
<feature type="transmembrane region" description="Helical" evidence="7">
    <location>
        <begin position="127"/>
        <end position="145"/>
    </location>
</feature>
<dbReference type="EMBL" id="JACBAZ010000003">
    <property type="protein sequence ID" value="NWK55978.1"/>
    <property type="molecule type" value="Genomic_DNA"/>
</dbReference>
<dbReference type="PANTHER" id="PTHR43731">
    <property type="entry name" value="RHOMBOID PROTEASE"/>
    <property type="match status" value="1"/>
</dbReference>
<evidence type="ECO:0000313" key="9">
    <source>
        <dbReference type="EMBL" id="NWK55978.1"/>
    </source>
</evidence>
<keyword evidence="6 7" id="KW-0472">Membrane</keyword>
<dbReference type="InterPro" id="IPR050925">
    <property type="entry name" value="Rhomboid_protease_S54"/>
</dbReference>
<evidence type="ECO:0000256" key="5">
    <source>
        <dbReference type="ARBA" id="ARBA00022989"/>
    </source>
</evidence>
<evidence type="ECO:0000256" key="3">
    <source>
        <dbReference type="ARBA" id="ARBA00022692"/>
    </source>
</evidence>
<evidence type="ECO:0000256" key="6">
    <source>
        <dbReference type="ARBA" id="ARBA00023136"/>
    </source>
</evidence>
<proteinExistence type="inferred from homology"/>
<dbReference type="GO" id="GO:0004252">
    <property type="term" value="F:serine-type endopeptidase activity"/>
    <property type="evidence" value="ECO:0007669"/>
    <property type="project" value="InterPro"/>
</dbReference>
<name>A0A851GDY4_9BACT</name>
<evidence type="ECO:0000256" key="4">
    <source>
        <dbReference type="ARBA" id="ARBA00022801"/>
    </source>
</evidence>
<dbReference type="InterPro" id="IPR022764">
    <property type="entry name" value="Peptidase_S54_rhomboid_dom"/>
</dbReference>
<dbReference type="AlphaFoldDB" id="A0A851GDY4"/>
<reference evidence="9 10" key="1">
    <citation type="submission" date="2020-07" db="EMBL/GenBank/DDBJ databases">
        <title>Roseicoccus Jingziensis gen. nov., sp. nov., isolated from coastal seawater.</title>
        <authorList>
            <person name="Feng X."/>
        </authorList>
    </citation>
    <scope>NUCLEOTIDE SEQUENCE [LARGE SCALE GENOMIC DNA]</scope>
    <source>
        <strain evidence="9 10">N1E253</strain>
    </source>
</reference>
<evidence type="ECO:0000313" key="10">
    <source>
        <dbReference type="Proteomes" id="UP000557872"/>
    </source>
</evidence>
<protein>
    <submittedName>
        <fullName evidence="9">Rhomboid family intramembrane serine protease</fullName>
    </submittedName>
</protein>
<feature type="transmembrane region" description="Helical" evidence="7">
    <location>
        <begin position="240"/>
        <end position="258"/>
    </location>
</feature>
<keyword evidence="5 7" id="KW-1133">Transmembrane helix</keyword>
<evidence type="ECO:0000259" key="8">
    <source>
        <dbReference type="Pfam" id="PF01694"/>
    </source>
</evidence>
<accession>A0A851GDY4</accession>
<dbReference type="PANTHER" id="PTHR43731:SF14">
    <property type="entry name" value="PRESENILIN-ASSOCIATED RHOMBOID-LIKE PROTEIN, MITOCHONDRIAL"/>
    <property type="match status" value="1"/>
</dbReference>
<keyword evidence="9" id="KW-0645">Protease</keyword>
<dbReference type="Pfam" id="PF01694">
    <property type="entry name" value="Rhomboid"/>
    <property type="match status" value="1"/>
</dbReference>
<keyword evidence="10" id="KW-1185">Reference proteome</keyword>
<evidence type="ECO:0000256" key="7">
    <source>
        <dbReference type="SAM" id="Phobius"/>
    </source>
</evidence>
<feature type="transmembrane region" description="Helical" evidence="7">
    <location>
        <begin position="150"/>
        <end position="168"/>
    </location>
</feature>
<evidence type="ECO:0000256" key="1">
    <source>
        <dbReference type="ARBA" id="ARBA00004141"/>
    </source>
</evidence>
<keyword evidence="4" id="KW-0378">Hydrolase</keyword>